<evidence type="ECO:0000313" key="3">
    <source>
        <dbReference type="EMBL" id="KAE8544214.1"/>
    </source>
</evidence>
<keyword evidence="1" id="KW-0812">Transmembrane</keyword>
<sequence>MRRKFSRGVVSLEFVLIFPILVGLIYGAAGYGVLFFNKAQMQVAVDRAAAAVFSLDRRASADFNQDASEYSNQVLEVLAQRLPSATGERIVQRDCVVASEGGVELLECTLMAAAGESPFLPQVNVFGLGRFPPLPDALTARSVVAF</sequence>
<name>A0A833JLS9_MARNT</name>
<feature type="transmembrane region" description="Helical" evidence="1">
    <location>
        <begin position="12"/>
        <end position="36"/>
    </location>
</feature>
<dbReference type="EMBL" id="WBMP01000020">
    <property type="protein sequence ID" value="KAE8544214.1"/>
    <property type="molecule type" value="Genomic_DNA"/>
</dbReference>
<proteinExistence type="predicted"/>
<organism evidence="3 4">
    <name type="scientific">Marinobacter nauticus</name>
    <name type="common">Marinobacter hydrocarbonoclasticus</name>
    <name type="synonym">Marinobacter aquaeolei</name>
    <dbReference type="NCBI Taxonomy" id="2743"/>
    <lineage>
        <taxon>Bacteria</taxon>
        <taxon>Pseudomonadati</taxon>
        <taxon>Pseudomonadota</taxon>
        <taxon>Gammaproteobacteria</taxon>
        <taxon>Pseudomonadales</taxon>
        <taxon>Marinobacteraceae</taxon>
        <taxon>Marinobacter</taxon>
    </lineage>
</organism>
<keyword evidence="1" id="KW-0472">Membrane</keyword>
<evidence type="ECO:0000259" key="2">
    <source>
        <dbReference type="Pfam" id="PF07811"/>
    </source>
</evidence>
<dbReference type="Pfam" id="PF07811">
    <property type="entry name" value="TadE"/>
    <property type="match status" value="1"/>
</dbReference>
<gene>
    <name evidence="3" type="ORF">F6453_3471</name>
</gene>
<protein>
    <recommendedName>
        <fullName evidence="2">TadE-like domain-containing protein</fullName>
    </recommendedName>
</protein>
<evidence type="ECO:0000256" key="1">
    <source>
        <dbReference type="SAM" id="Phobius"/>
    </source>
</evidence>
<dbReference type="AlphaFoldDB" id="A0A833JLS9"/>
<accession>A0A833JLS9</accession>
<evidence type="ECO:0000313" key="4">
    <source>
        <dbReference type="Proteomes" id="UP000469950"/>
    </source>
</evidence>
<dbReference type="InterPro" id="IPR012495">
    <property type="entry name" value="TadE-like_dom"/>
</dbReference>
<feature type="domain" description="TadE-like" evidence="2">
    <location>
        <begin position="8"/>
        <end position="49"/>
    </location>
</feature>
<reference evidence="3 4" key="1">
    <citation type="submission" date="2019-10" db="EMBL/GenBank/DDBJ databases">
        <title>Draft genome sequence of Marinobacter hydrocarbonoclasticus NCT7M from the microbiome of the marine copepod.</title>
        <authorList>
            <person name="Nuttall R."/>
            <person name="Sharma G."/>
            <person name="Moisander P."/>
        </authorList>
    </citation>
    <scope>NUCLEOTIDE SEQUENCE [LARGE SCALE GENOMIC DNA]</scope>
    <source>
        <strain evidence="3 4">NCT7M</strain>
    </source>
</reference>
<dbReference type="Proteomes" id="UP000469950">
    <property type="component" value="Unassembled WGS sequence"/>
</dbReference>
<keyword evidence="1" id="KW-1133">Transmembrane helix</keyword>
<comment type="caution">
    <text evidence="3">The sequence shown here is derived from an EMBL/GenBank/DDBJ whole genome shotgun (WGS) entry which is preliminary data.</text>
</comment>
<dbReference type="RefSeq" id="WP_153741521.1">
    <property type="nucleotide sequence ID" value="NZ_JAHVHN010000001.1"/>
</dbReference>